<proteinExistence type="predicted"/>
<feature type="coiled-coil region" evidence="1">
    <location>
        <begin position="323"/>
        <end position="350"/>
    </location>
</feature>
<dbReference type="GO" id="GO:0031072">
    <property type="term" value="F:heat shock protein binding"/>
    <property type="evidence" value="ECO:0007669"/>
    <property type="project" value="InterPro"/>
</dbReference>
<dbReference type="EMBL" id="ABCK01000001">
    <property type="protein sequence ID" value="EDM29660.1"/>
    <property type="molecule type" value="Genomic_DNA"/>
</dbReference>
<dbReference type="CDD" id="cd10719">
    <property type="entry name" value="DnaJ_zf"/>
    <property type="match status" value="1"/>
</dbReference>
<organism evidence="2 3">
    <name type="scientific">Lentisphaera araneosa HTCC2155</name>
    <dbReference type="NCBI Taxonomy" id="313628"/>
    <lineage>
        <taxon>Bacteria</taxon>
        <taxon>Pseudomonadati</taxon>
        <taxon>Lentisphaerota</taxon>
        <taxon>Lentisphaeria</taxon>
        <taxon>Lentisphaerales</taxon>
        <taxon>Lentisphaeraceae</taxon>
        <taxon>Lentisphaera</taxon>
    </lineage>
</organism>
<accession>A6DFT0</accession>
<protein>
    <submittedName>
        <fullName evidence="2">Uncharacterized protein</fullName>
    </submittedName>
</protein>
<dbReference type="RefSeq" id="WP_007276779.1">
    <property type="nucleotide sequence ID" value="NZ_ABCK01000001.1"/>
</dbReference>
<name>A6DFT0_9BACT</name>
<reference evidence="2 3" key="1">
    <citation type="journal article" date="2010" name="J. Bacteriol.">
        <title>Genome sequence of Lentisphaera araneosa HTCC2155T, the type species of the order Lentisphaerales in the phylum Lentisphaerae.</title>
        <authorList>
            <person name="Thrash J.C."/>
            <person name="Cho J.C."/>
            <person name="Vergin K.L."/>
            <person name="Morris R.M."/>
            <person name="Giovannoni S.J."/>
        </authorList>
    </citation>
    <scope>NUCLEOTIDE SEQUENCE [LARGE SCALE GENOMIC DNA]</scope>
    <source>
        <strain evidence="2 3">HTCC2155</strain>
    </source>
</reference>
<dbReference type="Proteomes" id="UP000004947">
    <property type="component" value="Unassembled WGS sequence"/>
</dbReference>
<dbReference type="GO" id="GO:0051082">
    <property type="term" value="F:unfolded protein binding"/>
    <property type="evidence" value="ECO:0007669"/>
    <property type="project" value="InterPro"/>
</dbReference>
<dbReference type="STRING" id="313628.LNTAR_17958"/>
<comment type="caution">
    <text evidence="2">The sequence shown here is derived from an EMBL/GenBank/DDBJ whole genome shotgun (WGS) entry which is preliminary data.</text>
</comment>
<gene>
    <name evidence="2" type="ORF">LNTAR_17958</name>
</gene>
<dbReference type="AlphaFoldDB" id="A6DFT0"/>
<keyword evidence="3" id="KW-1185">Reference proteome</keyword>
<evidence type="ECO:0000313" key="2">
    <source>
        <dbReference type="EMBL" id="EDM29660.1"/>
    </source>
</evidence>
<evidence type="ECO:0000313" key="3">
    <source>
        <dbReference type="Proteomes" id="UP000004947"/>
    </source>
</evidence>
<sequence>MRVLLLIIFTFSLFAQEEEKTVSHYQEAMAFKSSWVLYKNAPDNYASYRAFLKSAEKLEDSELKAGAYAYAALGAYLQGKVEYGTRTYNSLNELGQNIGDSKWLNFCSVDQFGDECSVCEGSAKNSRACKKCNGTKTCRNAECRKGQIIKLEKIDGNFEEVSTDCPVCEATGFCQTCGGSGIYKIPCNICRSFGYLLNKMKVREQFKSGLMGMNALVDAHLVEGFEKDQLAKGKIKRGDRYYTAAEIEKMDTAARLKNERTSQVQRRREEQKREQELRAKMDKKFKSLEDDSVLAPEKAKKVIENDFSNVADPVKKRYINTYLKQADLMIKAKEAENKGLELEAIKWLKEAQKLRDHEAIKEKIKKLKLESIGL</sequence>
<dbReference type="InterPro" id="IPR001305">
    <property type="entry name" value="HSP_DnaJ_Cys-rich_dom"/>
</dbReference>
<evidence type="ECO:0000256" key="1">
    <source>
        <dbReference type="SAM" id="Coils"/>
    </source>
</evidence>
<keyword evidence="1" id="KW-0175">Coiled coil</keyword>